<dbReference type="InterPro" id="IPR041712">
    <property type="entry name" value="DHPS-like_MBL-fold"/>
</dbReference>
<dbReference type="PANTHER" id="PTHR13754:SF18">
    <property type="entry name" value="7,8-DIHYDROPTERIN-6-METHYL-4-(BETA-D-RIBOFURANOSYL)-AMINOBENZENE-5'-PHOSPHATE SYNTHASE"/>
    <property type="match status" value="1"/>
</dbReference>
<dbReference type="Gene3D" id="3.60.15.10">
    <property type="entry name" value="Ribonuclease Z/Hydroxyacylglutathione hydrolase-like"/>
    <property type="match status" value="1"/>
</dbReference>
<dbReference type="InterPro" id="IPR052926">
    <property type="entry name" value="Metallo-beta-lactamase_dom"/>
</dbReference>
<keyword evidence="3" id="KW-1185">Reference proteome</keyword>
<dbReference type="CDD" id="cd07713">
    <property type="entry name" value="DHPS-like_MBL-fold"/>
    <property type="match status" value="1"/>
</dbReference>
<dbReference type="Pfam" id="PF00753">
    <property type="entry name" value="Lactamase_B"/>
    <property type="match status" value="1"/>
</dbReference>
<protein>
    <submittedName>
        <fullName evidence="2">Metallo-beta-lactamase</fullName>
    </submittedName>
</protein>
<dbReference type="Proteomes" id="UP000277811">
    <property type="component" value="Unassembled WGS sequence"/>
</dbReference>
<dbReference type="OrthoDB" id="9803916at2"/>
<dbReference type="GO" id="GO:0016740">
    <property type="term" value="F:transferase activity"/>
    <property type="evidence" value="ECO:0007669"/>
    <property type="project" value="TreeGrafter"/>
</dbReference>
<feature type="domain" description="Metallo-beta-lactamase" evidence="1">
    <location>
        <begin position="23"/>
        <end position="249"/>
    </location>
</feature>
<accession>A0A498R9V0</accession>
<dbReference type="AlphaFoldDB" id="A0A498R9V0"/>
<evidence type="ECO:0000313" key="3">
    <source>
        <dbReference type="Proteomes" id="UP000277811"/>
    </source>
</evidence>
<name>A0A498R9V0_9FIRM</name>
<dbReference type="SMART" id="SM00849">
    <property type="entry name" value="Lactamase_B"/>
    <property type="match status" value="1"/>
</dbReference>
<dbReference type="RefSeq" id="WP_122628651.1">
    <property type="nucleotide sequence ID" value="NZ_UPPP01000079.1"/>
</dbReference>
<reference evidence="2 3" key="1">
    <citation type="submission" date="2018-06" db="EMBL/GenBank/DDBJ databases">
        <authorList>
            <person name="Strepis N."/>
        </authorList>
    </citation>
    <scope>NUCLEOTIDE SEQUENCE [LARGE SCALE GENOMIC DNA]</scope>
    <source>
        <strain evidence="2">LUCI</strain>
    </source>
</reference>
<gene>
    <name evidence="2" type="ORF">LUCI_2985</name>
</gene>
<sequence>MKLTVVVDNYVPISTPSPFLGEHGFSLLIELDTAKILLDTGQSDAVVKNLSLLGIHPNQLDAIVLSHGHYDHTGGLRYLLQHRSKPIPVYGHPDIFQNRYSVAGNRRCYIGVPDTKEDLTALGAIWHLTANPIEIAPQLIFSGEIPHVTAYETGDDKLVVSNECQCDCQDEIKDDISLYYSCPDGLVVIGGCTHSGLVNTVENGFQLAGQTQLKGWIGGTHLGPVSKDQQDKTLSKIEEYAPEFLAAGHCTGLGMMAELQRCLQERFIPAFLSQVIKVD</sequence>
<dbReference type="InterPro" id="IPR036866">
    <property type="entry name" value="RibonucZ/Hydroxyglut_hydro"/>
</dbReference>
<proteinExistence type="predicted"/>
<evidence type="ECO:0000313" key="2">
    <source>
        <dbReference type="EMBL" id="VBB07720.1"/>
    </source>
</evidence>
<evidence type="ECO:0000259" key="1">
    <source>
        <dbReference type="SMART" id="SM00849"/>
    </source>
</evidence>
<dbReference type="PANTHER" id="PTHR13754">
    <property type="entry name" value="METALLO-BETA-LACTAMASE SUPERFAMILY PROTEIN"/>
    <property type="match status" value="1"/>
</dbReference>
<dbReference type="InterPro" id="IPR001279">
    <property type="entry name" value="Metallo-B-lactamas"/>
</dbReference>
<dbReference type="EMBL" id="UPPP01000079">
    <property type="protein sequence ID" value="VBB07720.1"/>
    <property type="molecule type" value="Genomic_DNA"/>
</dbReference>
<dbReference type="SUPFAM" id="SSF56281">
    <property type="entry name" value="Metallo-hydrolase/oxidoreductase"/>
    <property type="match status" value="1"/>
</dbReference>
<organism evidence="2 3">
    <name type="scientific">Lucifera butyrica</name>
    <dbReference type="NCBI Taxonomy" id="1351585"/>
    <lineage>
        <taxon>Bacteria</taxon>
        <taxon>Bacillati</taxon>
        <taxon>Bacillota</taxon>
        <taxon>Negativicutes</taxon>
        <taxon>Veillonellales</taxon>
        <taxon>Veillonellaceae</taxon>
        <taxon>Lucifera</taxon>
    </lineage>
</organism>